<evidence type="ECO:0000256" key="5">
    <source>
        <dbReference type="ARBA" id="ARBA00023136"/>
    </source>
</evidence>
<name>E8N6B8_ANATU</name>
<evidence type="ECO:0000313" key="8">
    <source>
        <dbReference type="Proteomes" id="UP000008922"/>
    </source>
</evidence>
<reference evidence="7 8" key="1">
    <citation type="submission" date="2010-12" db="EMBL/GenBank/DDBJ databases">
        <title>Whole genome sequence of Anaerolinea thermophila UNI-1.</title>
        <authorList>
            <person name="Narita-Yamada S."/>
            <person name="Kishi E."/>
            <person name="Watanabe Y."/>
            <person name="Takasaki K."/>
            <person name="Ankai A."/>
            <person name="Oguchi A."/>
            <person name="Fukui S."/>
            <person name="Takahashi M."/>
            <person name="Yashiro I."/>
            <person name="Hosoyama A."/>
            <person name="Sekiguchi Y."/>
            <person name="Hanada S."/>
            <person name="Fujita N."/>
        </authorList>
    </citation>
    <scope>NUCLEOTIDE SEQUENCE [LARGE SCALE GENOMIC DNA]</scope>
    <source>
        <strain evidence="8">DSM 14523 / JCM 11388 / NBRC 100420 / UNI-1</strain>
    </source>
</reference>
<feature type="transmembrane region" description="Helical" evidence="6">
    <location>
        <begin position="56"/>
        <end position="78"/>
    </location>
</feature>
<feature type="transmembrane region" description="Helical" evidence="6">
    <location>
        <begin position="164"/>
        <end position="183"/>
    </location>
</feature>
<sequence length="329" mass="37095">MSVRVTEHSCSLKRCFPLIAKGGTFILVVYFCFWEIDWKPVFHILASVDWKWGTLSVLSFFFTLGMKILRWGVLLRLVGGERDMVASQDLIAPFFVGQAVNIVMPFRGGEVLRLSWLGVKDKRLMLPGAFSILLEKWEDLLFLSLLTLVLAPWVSEWIKFPPVYSWFLAGLVLLILGGVVWAIRFFNLQSISFIPQPFREVLGPEIGRLQQRLNLTKRHLFLVFLSVFLSMLIWGSMILTNLFTLQALALPVNVKIAGVILVFVYVSLIPALIPGNVGPFHGAVVLGMSLFQIPLAPSLSFAILLHGIVTVFPLVVSALILFWGRWKKP</sequence>
<evidence type="ECO:0000256" key="3">
    <source>
        <dbReference type="ARBA" id="ARBA00022692"/>
    </source>
</evidence>
<evidence type="ECO:0000256" key="4">
    <source>
        <dbReference type="ARBA" id="ARBA00022989"/>
    </source>
</evidence>
<keyword evidence="2" id="KW-1003">Cell membrane</keyword>
<keyword evidence="8" id="KW-1185">Reference proteome</keyword>
<keyword evidence="4 6" id="KW-1133">Transmembrane helix</keyword>
<evidence type="ECO:0000256" key="1">
    <source>
        <dbReference type="ARBA" id="ARBA00004651"/>
    </source>
</evidence>
<feature type="transmembrane region" description="Helical" evidence="6">
    <location>
        <begin position="256"/>
        <end position="273"/>
    </location>
</feature>
<feature type="transmembrane region" description="Helical" evidence="6">
    <location>
        <begin position="18"/>
        <end position="36"/>
    </location>
</feature>
<evidence type="ECO:0000313" key="7">
    <source>
        <dbReference type="EMBL" id="BAJ63982.1"/>
    </source>
</evidence>
<dbReference type="STRING" id="926569.ANT_19560"/>
<dbReference type="eggNOG" id="COG0392">
    <property type="taxonomic scope" value="Bacteria"/>
</dbReference>
<dbReference type="KEGG" id="atm:ANT_19560"/>
<dbReference type="AlphaFoldDB" id="E8N6B8"/>
<protein>
    <submittedName>
        <fullName evidence="7">Hypothetical membrane protein</fullName>
    </submittedName>
</protein>
<accession>E8N6B8</accession>
<dbReference type="HOGENOM" id="CLU_048072_3_1_0"/>
<dbReference type="PANTHER" id="PTHR39087">
    <property type="entry name" value="UPF0104 MEMBRANE PROTEIN MJ1595"/>
    <property type="match status" value="1"/>
</dbReference>
<dbReference type="Proteomes" id="UP000008922">
    <property type="component" value="Chromosome"/>
</dbReference>
<proteinExistence type="predicted"/>
<feature type="transmembrane region" description="Helical" evidence="6">
    <location>
        <begin position="220"/>
        <end position="244"/>
    </location>
</feature>
<keyword evidence="5 6" id="KW-0472">Membrane</keyword>
<organism evidence="7 8">
    <name type="scientific">Anaerolinea thermophila (strain DSM 14523 / JCM 11388 / NBRC 100420 / UNI-1)</name>
    <dbReference type="NCBI Taxonomy" id="926569"/>
    <lineage>
        <taxon>Bacteria</taxon>
        <taxon>Bacillati</taxon>
        <taxon>Chloroflexota</taxon>
        <taxon>Anaerolineae</taxon>
        <taxon>Anaerolineales</taxon>
        <taxon>Anaerolineaceae</taxon>
        <taxon>Anaerolinea</taxon>
    </lineage>
</organism>
<evidence type="ECO:0000256" key="6">
    <source>
        <dbReference type="SAM" id="Phobius"/>
    </source>
</evidence>
<dbReference type="InParanoid" id="E8N6B8"/>
<dbReference type="InterPro" id="IPR022791">
    <property type="entry name" value="L-PG_synthase/AglD"/>
</dbReference>
<dbReference type="EMBL" id="AP012029">
    <property type="protein sequence ID" value="BAJ63982.1"/>
    <property type="molecule type" value="Genomic_DNA"/>
</dbReference>
<dbReference type="GO" id="GO:0005886">
    <property type="term" value="C:plasma membrane"/>
    <property type="evidence" value="ECO:0007669"/>
    <property type="project" value="UniProtKB-SubCell"/>
</dbReference>
<keyword evidence="3 6" id="KW-0812">Transmembrane</keyword>
<dbReference type="OrthoDB" id="9886875at2"/>
<evidence type="ECO:0000256" key="2">
    <source>
        <dbReference type="ARBA" id="ARBA00022475"/>
    </source>
</evidence>
<dbReference type="RefSeq" id="WP_013560355.1">
    <property type="nucleotide sequence ID" value="NC_014960.1"/>
</dbReference>
<feature type="transmembrane region" description="Helical" evidence="6">
    <location>
        <begin position="303"/>
        <end position="323"/>
    </location>
</feature>
<comment type="subcellular location">
    <subcellularLocation>
        <location evidence="1">Cell membrane</location>
        <topology evidence="1">Multi-pass membrane protein</topology>
    </subcellularLocation>
</comment>
<dbReference type="Pfam" id="PF03706">
    <property type="entry name" value="LPG_synthase_TM"/>
    <property type="match status" value="1"/>
</dbReference>
<gene>
    <name evidence="7" type="ordered locus">ANT_19560</name>
</gene>
<dbReference type="PANTHER" id="PTHR39087:SF2">
    <property type="entry name" value="UPF0104 MEMBRANE PROTEIN MJ1595"/>
    <property type="match status" value="1"/>
</dbReference>